<feature type="region of interest" description="Disordered" evidence="1">
    <location>
        <begin position="346"/>
        <end position="365"/>
    </location>
</feature>
<evidence type="ECO:0000313" key="4">
    <source>
        <dbReference type="EMBL" id="KAG6725412.1"/>
    </source>
</evidence>
<evidence type="ECO:0000259" key="2">
    <source>
        <dbReference type="Pfam" id="PF12552"/>
    </source>
</evidence>
<feature type="region of interest" description="Disordered" evidence="1">
    <location>
        <begin position="303"/>
        <end position="341"/>
    </location>
</feature>
<proteinExistence type="predicted"/>
<protein>
    <recommendedName>
        <fullName evidence="6">DUF4378 domain-containing protein</fullName>
    </recommendedName>
</protein>
<dbReference type="AlphaFoldDB" id="A0A922FR45"/>
<comment type="caution">
    <text evidence="4">The sequence shown here is derived from an EMBL/GenBank/DDBJ whole genome shotgun (WGS) entry which is preliminary data.</text>
</comment>
<feature type="compositionally biased region" description="Basic residues" evidence="1">
    <location>
        <begin position="126"/>
        <end position="135"/>
    </location>
</feature>
<reference evidence="4" key="1">
    <citation type="submission" date="2021-01" db="EMBL/GenBank/DDBJ databases">
        <authorList>
            <person name="Lovell J.T."/>
            <person name="Bentley N."/>
            <person name="Bhattarai G."/>
            <person name="Jenkins J.W."/>
            <person name="Sreedasyam A."/>
            <person name="Alarcon Y."/>
            <person name="Bock C."/>
            <person name="Boston L."/>
            <person name="Carlson J."/>
            <person name="Cervantes K."/>
            <person name="Clermont K."/>
            <person name="Krom N."/>
            <person name="Kubenka K."/>
            <person name="Mamidi S."/>
            <person name="Mattison C."/>
            <person name="Monteros M."/>
            <person name="Pisani C."/>
            <person name="Plott C."/>
            <person name="Rajasekar S."/>
            <person name="Rhein H.S."/>
            <person name="Rohla C."/>
            <person name="Song M."/>
            <person name="Hilaire R.S."/>
            <person name="Shu S."/>
            <person name="Wells L."/>
            <person name="Wang X."/>
            <person name="Webber J."/>
            <person name="Heerema R.J."/>
            <person name="Klein P."/>
            <person name="Conner P."/>
            <person name="Grauke L."/>
            <person name="Grimwood J."/>
            <person name="Schmutz J."/>
            <person name="Randall J.J."/>
        </authorList>
    </citation>
    <scope>NUCLEOTIDE SEQUENCE</scope>
    <source>
        <tissue evidence="4">Leaf</tissue>
    </source>
</reference>
<feature type="region of interest" description="Disordered" evidence="1">
    <location>
        <begin position="96"/>
        <end position="135"/>
    </location>
</feature>
<dbReference type="InterPro" id="IPR022212">
    <property type="entry name" value="DUF3741"/>
</dbReference>
<feature type="compositionally biased region" description="Basic and acidic residues" evidence="1">
    <location>
        <begin position="422"/>
        <end position="431"/>
    </location>
</feature>
<dbReference type="Pfam" id="PF14309">
    <property type="entry name" value="DUF4378"/>
    <property type="match status" value="1"/>
</dbReference>
<sequence length="954" mass="106925">MGKRSQRLPLRYRKDQSGCMWGLISIFDFRQGRSTQRLLSDKSRGSRHDTDAGYSSNKFEVLTILDGNNQGTLDGKESTTPVGKPSVKKLMEEEMFSEQDLKKKNSDAEVEPKPSKLGHESNIKTDHKRTKKTRKKSCDMDNHDLDALKNLVSECSCNEYAGKQSIENNRIDEIMEEFCRWIHQKSLSSMEHDQDDEVQMPSNQKQFDFDGLREEIKDLINQKSVNVKHHKEYGKIHHSKGVVGGLEVLSSDEELFQKLVQDPDSLMAKYVLKLKDTQIEKGKEPKSVPESNLSDLELGGLRQAKEGVDHKQQRNFFGRKVKSQERSPSKQNGNPEASNRIVILKPGPAGLRNSKTEFGAGSSPEPHCIVGDKASTERVGALFFLTEIKRRLKSAMGKEWSGISTISVSNNFPQDLPSLRDSNTEIDKENTGKSSPSKGRFYTERIVGPAVGVNKGGVTGKLKDPEISMEHETDGYPKQRVSNIYVEAKKHLSELLSNGDEGVDFSSKHVPRTLGRILSLPEYNLTPTSSPGRNWEDKFVTSQMRISASDKLQEVSSNTWSPKREIIVSHLDQATQNLESELSISDSPVNRVLALSSKPSPPEDHFYGNGEEGAFVSISDEMSPEGALVIGKSTDIVVQGEISVLYALPDSSSSSDTRDDLNAETSEICDDSEFCESLKQESYKEKQVSSPPLVSPYNSVINQKAENLESAVDIPERPSPVSVLEPLFTEDEISPTKSTSPSVKLPLQQIQFEEHNSSTASEVNCAKSCMEDKEVIFEYVKGVLQASGLNWDEFCVKCLASDQLLDPSLFDEVECFPNQLGYNWRLLFDCTNEVLLEICQHHFGCCPWVSFIKPSIRPVPNMKNIIHEVWEGVHWHFLPLPLPHTLDQIVRKDMGRMETWMDLHFDIDTIGVEMGEAILEDLMEDIILGCANENQESEYPSVLTELENGNSISL</sequence>
<evidence type="ECO:0008006" key="6">
    <source>
        <dbReference type="Google" id="ProtNLM"/>
    </source>
</evidence>
<dbReference type="PANTHER" id="PTHR47212">
    <property type="entry name" value="ADHESIN-LIKE PROTEIN, PUTATIVE (DUF3741)-RELATED"/>
    <property type="match status" value="1"/>
</dbReference>
<name>A0A922FR45_CARIL</name>
<feature type="compositionally biased region" description="Basic and acidic residues" evidence="1">
    <location>
        <begin position="303"/>
        <end position="312"/>
    </location>
</feature>
<dbReference type="PANTHER" id="PTHR47212:SF4">
    <property type="entry name" value="ADHESIN-LIKE PROTEIN, PUTATIVE (DUF3741)-RELATED"/>
    <property type="match status" value="1"/>
</dbReference>
<accession>A0A922FR45</accession>
<dbReference type="Pfam" id="PF12552">
    <property type="entry name" value="DUF3741"/>
    <property type="match status" value="1"/>
</dbReference>
<evidence type="ECO:0000313" key="5">
    <source>
        <dbReference type="Proteomes" id="UP000811246"/>
    </source>
</evidence>
<evidence type="ECO:0000259" key="3">
    <source>
        <dbReference type="Pfam" id="PF14309"/>
    </source>
</evidence>
<dbReference type="EMBL" id="CM031826">
    <property type="protein sequence ID" value="KAG6725413.1"/>
    <property type="molecule type" value="Genomic_DNA"/>
</dbReference>
<evidence type="ECO:0000256" key="1">
    <source>
        <dbReference type="SAM" id="MobiDB-lite"/>
    </source>
</evidence>
<gene>
    <name evidence="4" type="ORF">I3842_02G031300</name>
</gene>
<organism evidence="4 5">
    <name type="scientific">Carya illinoinensis</name>
    <name type="common">Pecan</name>
    <dbReference type="NCBI Taxonomy" id="32201"/>
    <lineage>
        <taxon>Eukaryota</taxon>
        <taxon>Viridiplantae</taxon>
        <taxon>Streptophyta</taxon>
        <taxon>Embryophyta</taxon>
        <taxon>Tracheophyta</taxon>
        <taxon>Spermatophyta</taxon>
        <taxon>Magnoliopsida</taxon>
        <taxon>eudicotyledons</taxon>
        <taxon>Gunneridae</taxon>
        <taxon>Pentapetalae</taxon>
        <taxon>rosids</taxon>
        <taxon>fabids</taxon>
        <taxon>Fagales</taxon>
        <taxon>Juglandaceae</taxon>
        <taxon>Carya</taxon>
    </lineage>
</organism>
<dbReference type="EMBL" id="CM031826">
    <property type="protein sequence ID" value="KAG6725412.1"/>
    <property type="molecule type" value="Genomic_DNA"/>
</dbReference>
<dbReference type="Proteomes" id="UP000811246">
    <property type="component" value="Chromosome 2"/>
</dbReference>
<feature type="compositionally biased region" description="Basic and acidic residues" evidence="1">
    <location>
        <begin position="99"/>
        <end position="125"/>
    </location>
</feature>
<feature type="domain" description="DUF4378" evidence="3">
    <location>
        <begin position="777"/>
        <end position="925"/>
    </location>
</feature>
<dbReference type="InterPro" id="IPR025486">
    <property type="entry name" value="DUF4378"/>
</dbReference>
<feature type="region of interest" description="Disordered" evidence="1">
    <location>
        <begin position="416"/>
        <end position="440"/>
    </location>
</feature>
<dbReference type="EMBL" id="CM031826">
    <property type="protein sequence ID" value="KAG6725411.1"/>
    <property type="molecule type" value="Genomic_DNA"/>
</dbReference>
<feature type="domain" description="DUF3741" evidence="2">
    <location>
        <begin position="221"/>
        <end position="265"/>
    </location>
</feature>